<dbReference type="SMART" id="SM00220">
    <property type="entry name" value="S_TKc"/>
    <property type="match status" value="1"/>
</dbReference>
<keyword evidence="4" id="KW-1185">Reference proteome</keyword>
<dbReference type="Pfam" id="PF00069">
    <property type="entry name" value="Pkinase"/>
    <property type="match status" value="1"/>
</dbReference>
<evidence type="ECO:0000313" key="4">
    <source>
        <dbReference type="Proteomes" id="UP000078559"/>
    </source>
</evidence>
<dbReference type="InterPro" id="IPR008271">
    <property type="entry name" value="Ser/Thr_kinase_AS"/>
</dbReference>
<dbReference type="AlphaFoldDB" id="A0A194WDW0"/>
<dbReference type="PROSITE" id="PS00108">
    <property type="entry name" value="PROTEIN_KINASE_ST"/>
    <property type="match status" value="1"/>
</dbReference>
<dbReference type="PANTHER" id="PTHR44329:SF214">
    <property type="entry name" value="PROTEIN KINASE DOMAIN-CONTAINING PROTEIN"/>
    <property type="match status" value="1"/>
</dbReference>
<dbReference type="OrthoDB" id="1668230at2759"/>
<dbReference type="GO" id="GO:0005524">
    <property type="term" value="F:ATP binding"/>
    <property type="evidence" value="ECO:0007669"/>
    <property type="project" value="InterPro"/>
</dbReference>
<reference evidence="3" key="1">
    <citation type="submission" date="2014-12" db="EMBL/GenBank/DDBJ databases">
        <title>Genome Sequence of Valsa Canker Pathogens Uncovers a Specific Adaption of Colonization on Woody Bark.</title>
        <authorList>
            <person name="Yin Z."/>
            <person name="Liu H."/>
            <person name="Gao X."/>
            <person name="Li Z."/>
            <person name="Song N."/>
            <person name="Ke X."/>
            <person name="Dai Q."/>
            <person name="Wu Y."/>
            <person name="Sun Y."/>
            <person name="Xu J.-R."/>
            <person name="Kang Z.K."/>
            <person name="Wang L."/>
            <person name="Huang L."/>
        </authorList>
    </citation>
    <scope>NUCLEOTIDE SEQUENCE [LARGE SCALE GENOMIC DNA]</scope>
    <source>
        <strain evidence="3">03-8</strain>
    </source>
</reference>
<dbReference type="PANTHER" id="PTHR44329">
    <property type="entry name" value="SERINE/THREONINE-PROTEIN KINASE TNNI3K-RELATED"/>
    <property type="match status" value="1"/>
</dbReference>
<evidence type="ECO:0000256" key="1">
    <source>
        <dbReference type="SAM" id="MobiDB-lite"/>
    </source>
</evidence>
<dbReference type="InterPro" id="IPR051681">
    <property type="entry name" value="Ser/Thr_Kinases-Pseudokinases"/>
</dbReference>
<gene>
    <name evidence="3" type="ORF">VM1G_10065</name>
</gene>
<dbReference type="Proteomes" id="UP000078559">
    <property type="component" value="Chromosome 13"/>
</dbReference>
<evidence type="ECO:0000313" key="3">
    <source>
        <dbReference type="EMBL" id="KUI74579.1"/>
    </source>
</evidence>
<feature type="compositionally biased region" description="Polar residues" evidence="1">
    <location>
        <begin position="24"/>
        <end position="35"/>
    </location>
</feature>
<dbReference type="SUPFAM" id="SSF56112">
    <property type="entry name" value="Protein kinase-like (PK-like)"/>
    <property type="match status" value="1"/>
</dbReference>
<dbReference type="PROSITE" id="PS50011">
    <property type="entry name" value="PROTEIN_KINASE_DOM"/>
    <property type="match status" value="1"/>
</dbReference>
<dbReference type="EMBL" id="CM003110">
    <property type="protein sequence ID" value="KUI74579.1"/>
    <property type="molecule type" value="Genomic_DNA"/>
</dbReference>
<dbReference type="InterPro" id="IPR000719">
    <property type="entry name" value="Prot_kinase_dom"/>
</dbReference>
<keyword evidence="3" id="KW-0808">Transferase</keyword>
<dbReference type="Gene3D" id="1.10.510.10">
    <property type="entry name" value="Transferase(Phosphotransferase) domain 1"/>
    <property type="match status" value="1"/>
</dbReference>
<feature type="domain" description="Protein kinase" evidence="2">
    <location>
        <begin position="347"/>
        <end position="652"/>
    </location>
</feature>
<feature type="region of interest" description="Disordered" evidence="1">
    <location>
        <begin position="23"/>
        <end position="58"/>
    </location>
</feature>
<sequence length="660" mass="72628">MPDPKTQSTNPYPDGFLQARLSKLSGQEAASVTQNDHPKSQGAPLSNVTVDEPEQLPDQQDGNLQAWLAEISARATPDHPPSVPSSYLVTQAAHFTSGVENGLQEGEHLQEDLQKIELGLDLLDLQCDPRFRLIFHHPDGNSAMKIESVGAQEFIAQPKAAIIAPEDPLLIKLWGSLQSRSEVRCSLTVNSLRCDFYYLPHSDDVILHNAGVSPMSIVSRSSGACSERVQELLATTIQPGQWRISNGDSTVDLQLMPRRYFLEFEEDPRTGAVKRPAEADNPSIPTKKAKAPAGAVTTASPLHPMAQPQPVLPREDQGPVWAGVNLDVNCTVTVTDAVTGQPEYSLRRLTNWSHKNSQGEAFKAILDDGRSKPQAVLAKRMGYNPPTQSNQEEYRRARYAARAWLQEFTAHWRLQHDRIVPLLAWDSRMLCLCIELKPSHDLSSTFWREDTGPGAGLFRGDIGDACCILAHISSALAFLGKHRMLHNDIKPANILYSKVDLPATGPYSAAAAGAILIDFGLAGPADIVSTGGTPWYVAPEFKDGERDLPSDVFSLGVVLLYAMRCIVLPEKWRRYPGWSIRDVRRKVPAAIKAMEEWVDAVETQLKELKISDDAGETELRNLVCQMLLPHTQRIGASELAEATSKWDLSPFLETGARATG</sequence>
<accession>A0A194WDW0</accession>
<organism evidence="3 4">
    <name type="scientific">Cytospora mali</name>
    <name type="common">Apple Valsa canker fungus</name>
    <name type="synonym">Valsa mali</name>
    <dbReference type="NCBI Taxonomy" id="578113"/>
    <lineage>
        <taxon>Eukaryota</taxon>
        <taxon>Fungi</taxon>
        <taxon>Dikarya</taxon>
        <taxon>Ascomycota</taxon>
        <taxon>Pezizomycotina</taxon>
        <taxon>Sordariomycetes</taxon>
        <taxon>Sordariomycetidae</taxon>
        <taxon>Diaporthales</taxon>
        <taxon>Cytosporaceae</taxon>
        <taxon>Cytospora</taxon>
    </lineage>
</organism>
<name>A0A194WDW0_CYTMA</name>
<keyword evidence="3" id="KW-0418">Kinase</keyword>
<dbReference type="InterPro" id="IPR011009">
    <property type="entry name" value="Kinase-like_dom_sf"/>
</dbReference>
<feature type="region of interest" description="Disordered" evidence="1">
    <location>
        <begin position="271"/>
        <end position="292"/>
    </location>
</feature>
<dbReference type="GO" id="GO:0004674">
    <property type="term" value="F:protein serine/threonine kinase activity"/>
    <property type="evidence" value="ECO:0007669"/>
    <property type="project" value="TreeGrafter"/>
</dbReference>
<protein>
    <submittedName>
        <fullName evidence="3">Calcium-dependent protein kinase 2</fullName>
    </submittedName>
</protein>
<dbReference type="SMR" id="A0A194WDW0"/>
<evidence type="ECO:0000259" key="2">
    <source>
        <dbReference type="PROSITE" id="PS50011"/>
    </source>
</evidence>
<proteinExistence type="predicted"/>